<sequence>MKISDILQPGAIVADLRADDKPKVLETLTDALLSVEKGIDRDEVIRVLKERERLGSTGIGDGVAIPHGKLKKIDHLMLSFGRSRGGVDFDSMDGRPAHLFFLLIAPEDSVGVHLKTLARISKLLKNIPAREKLMGAESTEEIHRIIADEEQNL</sequence>
<dbReference type="PANTHER" id="PTHR47738:SF1">
    <property type="entry name" value="NITROGEN REGULATORY PROTEIN"/>
    <property type="match status" value="1"/>
</dbReference>
<dbReference type="Proteomes" id="UP000035036">
    <property type="component" value="Chromosome"/>
</dbReference>
<dbReference type="GO" id="GO:0005737">
    <property type="term" value="C:cytoplasm"/>
    <property type="evidence" value="ECO:0007669"/>
    <property type="project" value="UniProtKB-SubCell"/>
</dbReference>
<reference evidence="4 5" key="1">
    <citation type="journal article" date="2015" name="Genome Announc.">
        <title>Genomes of Geoalkalibacter ferrihydriticus Z-0531T and Geoalkalibacter subterraneus Red1T, Two Haloalkaliphilic Metal-Reducing Deltaproteobacteria.</title>
        <authorList>
            <person name="Badalamenti J.P."/>
            <person name="Krajmalnik-Brown R."/>
            <person name="Torres C.I."/>
            <person name="Bond D.R."/>
        </authorList>
    </citation>
    <scope>NUCLEOTIDE SEQUENCE [LARGE SCALE GENOMIC DNA]</scope>
    <source>
        <strain evidence="4 5">Red1</strain>
    </source>
</reference>
<organism evidence="4 5">
    <name type="scientific">Geoalkalibacter subterraneus</name>
    <dbReference type="NCBI Taxonomy" id="483547"/>
    <lineage>
        <taxon>Bacteria</taxon>
        <taxon>Pseudomonadati</taxon>
        <taxon>Thermodesulfobacteriota</taxon>
        <taxon>Desulfuromonadia</taxon>
        <taxon>Desulfuromonadales</taxon>
        <taxon>Geoalkalibacteraceae</taxon>
        <taxon>Geoalkalibacter</taxon>
    </lineage>
</organism>
<dbReference type="STRING" id="483547.GSUB_11055"/>
<dbReference type="HOGENOM" id="CLU_072531_5_2_7"/>
<gene>
    <name evidence="4" type="ORF">GSUB_11055</name>
</gene>
<proteinExistence type="predicted"/>
<dbReference type="SUPFAM" id="SSF55804">
    <property type="entry name" value="Phoshotransferase/anion transport protein"/>
    <property type="match status" value="1"/>
</dbReference>
<dbReference type="Gene3D" id="3.40.930.10">
    <property type="entry name" value="Mannitol-specific EII, Chain A"/>
    <property type="match status" value="1"/>
</dbReference>
<keyword evidence="5" id="KW-1185">Reference proteome</keyword>
<dbReference type="KEGG" id="gsb:GSUB_11055"/>
<dbReference type="InterPro" id="IPR051541">
    <property type="entry name" value="PTS_SugarTrans_NitroReg"/>
</dbReference>
<dbReference type="CDD" id="cd00211">
    <property type="entry name" value="PTS_IIA_fru"/>
    <property type="match status" value="1"/>
</dbReference>
<dbReference type="PROSITE" id="PS51094">
    <property type="entry name" value="PTS_EIIA_TYPE_2"/>
    <property type="match status" value="1"/>
</dbReference>
<dbReference type="AlphaFoldDB" id="A0A0B5FTM8"/>
<accession>A0A0B5FTM8</accession>
<dbReference type="Pfam" id="PF00359">
    <property type="entry name" value="PTS_EIIA_2"/>
    <property type="match status" value="1"/>
</dbReference>
<dbReference type="PANTHER" id="PTHR47738">
    <property type="entry name" value="PTS SYSTEM FRUCTOSE-LIKE EIIA COMPONENT-RELATED"/>
    <property type="match status" value="1"/>
</dbReference>
<dbReference type="EMBL" id="CP010311">
    <property type="protein sequence ID" value="AJF06991.1"/>
    <property type="molecule type" value="Genomic_DNA"/>
</dbReference>
<comment type="subcellular location">
    <subcellularLocation>
        <location evidence="1">Cytoplasm</location>
    </subcellularLocation>
</comment>
<protein>
    <submittedName>
        <fullName evidence="4">PTS fructose transporter subunit IIA</fullName>
    </submittedName>
</protein>
<evidence type="ECO:0000313" key="5">
    <source>
        <dbReference type="Proteomes" id="UP000035036"/>
    </source>
</evidence>
<evidence type="ECO:0000259" key="3">
    <source>
        <dbReference type="PROSITE" id="PS51094"/>
    </source>
</evidence>
<dbReference type="InterPro" id="IPR016152">
    <property type="entry name" value="PTrfase/Anion_transptr"/>
</dbReference>
<evidence type="ECO:0000313" key="4">
    <source>
        <dbReference type="EMBL" id="AJF06991.1"/>
    </source>
</evidence>
<dbReference type="RefSeq" id="WP_040200832.1">
    <property type="nucleotide sequence ID" value="NZ_CP010311.1"/>
</dbReference>
<dbReference type="PROSITE" id="PS00372">
    <property type="entry name" value="PTS_EIIA_TYPE_2_HIS"/>
    <property type="match status" value="1"/>
</dbReference>
<feature type="domain" description="PTS EIIA type-2" evidence="3">
    <location>
        <begin position="5"/>
        <end position="149"/>
    </location>
</feature>
<dbReference type="GO" id="GO:0016740">
    <property type="term" value="F:transferase activity"/>
    <property type="evidence" value="ECO:0007669"/>
    <property type="project" value="UniProtKB-KW"/>
</dbReference>
<dbReference type="FunFam" id="3.40.930.10:FF:000009">
    <property type="entry name" value="PTS system, fructose specific IIABC component"/>
    <property type="match status" value="1"/>
</dbReference>
<evidence type="ECO:0000256" key="1">
    <source>
        <dbReference type="ARBA" id="ARBA00004496"/>
    </source>
</evidence>
<evidence type="ECO:0000256" key="2">
    <source>
        <dbReference type="ARBA" id="ARBA00022679"/>
    </source>
</evidence>
<dbReference type="OrthoDB" id="95460at2"/>
<name>A0A0B5FTM8_9BACT</name>
<dbReference type="InterPro" id="IPR002178">
    <property type="entry name" value="PTS_EIIA_type-2_dom"/>
</dbReference>
<keyword evidence="2" id="KW-0808">Transferase</keyword>
<dbReference type="GO" id="GO:0030295">
    <property type="term" value="F:protein kinase activator activity"/>
    <property type="evidence" value="ECO:0007669"/>
    <property type="project" value="TreeGrafter"/>
</dbReference>